<evidence type="ECO:0000256" key="1">
    <source>
        <dbReference type="ARBA" id="ARBA00022729"/>
    </source>
</evidence>
<accession>A0ABW2LBM3</accession>
<organism evidence="2 3">
    <name type="scientific">Haloferula chungangensis</name>
    <dbReference type="NCBI Taxonomy" id="1048331"/>
    <lineage>
        <taxon>Bacteria</taxon>
        <taxon>Pseudomonadati</taxon>
        <taxon>Verrucomicrobiota</taxon>
        <taxon>Verrucomicrobiia</taxon>
        <taxon>Verrucomicrobiales</taxon>
        <taxon>Verrucomicrobiaceae</taxon>
        <taxon>Haloferula</taxon>
    </lineage>
</organism>
<dbReference type="NCBIfam" id="TIGR02601">
    <property type="entry name" value="autotrns_rpt"/>
    <property type="match status" value="2"/>
</dbReference>
<evidence type="ECO:0000313" key="3">
    <source>
        <dbReference type="Proteomes" id="UP001596472"/>
    </source>
</evidence>
<reference evidence="3" key="1">
    <citation type="journal article" date="2019" name="Int. J. Syst. Evol. Microbiol.">
        <title>The Global Catalogue of Microorganisms (GCM) 10K type strain sequencing project: providing services to taxonomists for standard genome sequencing and annotation.</title>
        <authorList>
            <consortium name="The Broad Institute Genomics Platform"/>
            <consortium name="The Broad Institute Genome Sequencing Center for Infectious Disease"/>
            <person name="Wu L."/>
            <person name="Ma J."/>
        </authorList>
    </citation>
    <scope>NUCLEOTIDE SEQUENCE [LARGE SCALE GENOMIC DNA]</scope>
    <source>
        <strain evidence="3">CGMCC 4.1467</strain>
    </source>
</reference>
<dbReference type="InterPro" id="IPR013425">
    <property type="entry name" value="Autotrns_rpt"/>
</dbReference>
<sequence length="1343" mass="135469">MTGILPVTVQGATYLRTASGDWSTLSEWNDDGVAPPDYAASTVLPGIGDTVILNQDRVIDVTTALGAVGDVIVSNTVDGTFLSTTLNIESGGSLETTGLLTVGAGSDTGTLNVKAGGTLTATGGISVGADPSHSFNVMGGTVTSPTGLSLAGGQFNVSSGTVTLTDPIPGGTTFNVMNPGSTGILNLTGGSFIVDGAIGGIDTIAFRGVINISGGLFSAVGGQTFGNGGLVFNITGDDATINLDNFNIANDGRRVEINYEFDSTGVSPITIGGYMRLNNVTVNVDGSNYEGGPGVINLITSPGANNIAPLAATVTAPFPGLDSEISLEGNNVVVTLTVPGTTWDGSDDLTWTNPDSTSWSGETFTNGDSATFGDTGFGTVTILGAIEPSGVLVNNTLGKDYVFTGDPIGGTFGLTKSGEGSLTLATPNTYTGVTTVSNGTLFVEDAAGLGSTDGQTVVTSTGKLHLMGGIIADDIDVVAKSGSGNINLLAATTTQVTGLLSVDAADLDTRGGGTLQLSGGLEITDVASFNQALIIDTVPINSPDGTLALTSNSGHEINVAGNQLTRLRMAFGSVGLKVGSGIDHAWNSDLVFGAGFTDATNSGFKLDLNGTSQTFGQIVRQSDTATDEALAEVNQEITGGGTLTIGGDLDSLYNGRFTDGATPTNVVKDGAGTLVLNNLNTTYSSTTTGTFEILDGVVESQSGSDFSDFGTVKVSSTNAGSLNLNYVGTDTVFALDLGSGPLPPGEYGAPGSAAPIVGNALISGTGTLTVAAPPGPPLAWDGSSNNDWTNPDSDSWSGETYQDGDGVSFLTANASSVVISGGVAPRSIEVESSADYHFSGDSIGGTTGISKSDTGVLTLASANTYTGVTTVVGGVLKVTHASSLGAITGNTKILNGGALSIEGGITLAEPIAITGSGGGRGSLRSNGENTVTGAITMTSGRIETVDGTGLLVLSGEISGTGSNILVGDIQVDSLIDIGTGSMTFAGSGTNFAGSGFDQGNVISLNASDNYWGATQLYFDASVKLGADDALPHESAVTFGYVDVSNSTAQLDLNGYDQRVASIATHTLGVGGDVNITGGGTLTVYQNIDTEYQGRITDGETPTTLEKDGTGILTLNNLSGTPTSYTGDTYIFAGTLAMNSPDLADESVVEIFSEGKLQLNHGSVDVVSILIMDGEEMPAGTYTQGNSNGFITGSGAIQVGGGSLFDAWLASFPGLSDPDPSLDFDEGGLATGIEYVVGGDPTDGSDDAGMAPIVSSTGAELIFEFRRSDMAHIDPNTSIIVEYGNDLIGWKTAVSGVDGITTTESDDFFGVGIDKVGVSLPVDLAMDGKLFARLNVVVANATQP</sequence>
<keyword evidence="3" id="KW-1185">Reference proteome</keyword>
<proteinExistence type="predicted"/>
<gene>
    <name evidence="2" type="ORF">ACFQY0_17880</name>
</gene>
<keyword evidence="1" id="KW-0732">Signal</keyword>
<evidence type="ECO:0000313" key="2">
    <source>
        <dbReference type="EMBL" id="MFC7339068.1"/>
    </source>
</evidence>
<dbReference type="EMBL" id="JBHTBS010000012">
    <property type="protein sequence ID" value="MFC7339068.1"/>
    <property type="molecule type" value="Genomic_DNA"/>
</dbReference>
<dbReference type="RefSeq" id="WP_379715189.1">
    <property type="nucleotide sequence ID" value="NZ_JBHTBS010000012.1"/>
</dbReference>
<comment type="caution">
    <text evidence="2">The sequence shown here is derived from an EMBL/GenBank/DDBJ whole genome shotgun (WGS) entry which is preliminary data.</text>
</comment>
<protein>
    <submittedName>
        <fullName evidence="2">Beta strand repeat-containing protein</fullName>
    </submittedName>
</protein>
<dbReference type="Proteomes" id="UP001596472">
    <property type="component" value="Unassembled WGS sequence"/>
</dbReference>
<name>A0ABW2LBM3_9BACT</name>
<dbReference type="Pfam" id="PF12951">
    <property type="entry name" value="PATR"/>
    <property type="match status" value="4"/>
</dbReference>